<dbReference type="GO" id="GO:0016020">
    <property type="term" value="C:membrane"/>
    <property type="evidence" value="ECO:0007669"/>
    <property type="project" value="UniProtKB-SubCell"/>
</dbReference>
<organism evidence="12">
    <name type="scientific">Micrurus spixii</name>
    <name type="common">Amazon coral snake</name>
    <dbReference type="NCBI Taxonomy" id="129469"/>
    <lineage>
        <taxon>Eukaryota</taxon>
        <taxon>Metazoa</taxon>
        <taxon>Chordata</taxon>
        <taxon>Craniata</taxon>
        <taxon>Vertebrata</taxon>
        <taxon>Euteleostomi</taxon>
        <taxon>Lepidosauria</taxon>
        <taxon>Squamata</taxon>
        <taxon>Bifurcata</taxon>
        <taxon>Unidentata</taxon>
        <taxon>Episquamata</taxon>
        <taxon>Toxicofera</taxon>
        <taxon>Serpentes</taxon>
        <taxon>Colubroidea</taxon>
        <taxon>Elapidae</taxon>
        <taxon>Elapinae</taxon>
        <taxon>Micrurus</taxon>
    </lineage>
</organism>
<dbReference type="PANTHER" id="PTHR12270">
    <property type="entry name" value="GLYCOSYLTRANSFERASE-RELATED"/>
    <property type="match status" value="1"/>
</dbReference>
<evidence type="ECO:0000256" key="11">
    <source>
        <dbReference type="SAM" id="Phobius"/>
    </source>
</evidence>
<evidence type="ECO:0000256" key="7">
    <source>
        <dbReference type="ARBA" id="ARBA00022989"/>
    </source>
</evidence>
<keyword evidence="7 11" id="KW-1133">Transmembrane helix</keyword>
<evidence type="ECO:0000256" key="5">
    <source>
        <dbReference type="ARBA" id="ARBA00022723"/>
    </source>
</evidence>
<keyword evidence="6" id="KW-0735">Signal-anchor</keyword>
<proteinExistence type="predicted"/>
<keyword evidence="4 11" id="KW-0812">Transmembrane</keyword>
<keyword evidence="9" id="KW-0325">Glycoprotein</keyword>
<dbReference type="Gene3D" id="3.90.550.10">
    <property type="entry name" value="Spore Coat Polysaccharide Biosynthesis Protein SpsA, Chain A"/>
    <property type="match status" value="1"/>
</dbReference>
<dbReference type="EMBL" id="IACM01018387">
    <property type="protein sequence ID" value="LAB19349.1"/>
    <property type="molecule type" value="Transcribed_RNA"/>
</dbReference>
<evidence type="ECO:0000256" key="8">
    <source>
        <dbReference type="ARBA" id="ARBA00023136"/>
    </source>
</evidence>
<dbReference type="AlphaFoldDB" id="A0A2D4LEE8"/>
<evidence type="ECO:0000256" key="4">
    <source>
        <dbReference type="ARBA" id="ARBA00022692"/>
    </source>
</evidence>
<dbReference type="GO" id="GO:0005794">
    <property type="term" value="C:Golgi apparatus"/>
    <property type="evidence" value="ECO:0007669"/>
    <property type="project" value="TreeGrafter"/>
</dbReference>
<keyword evidence="5" id="KW-0479">Metal-binding</keyword>
<evidence type="ECO:0000256" key="10">
    <source>
        <dbReference type="SAM" id="Coils"/>
    </source>
</evidence>
<feature type="transmembrane region" description="Helical" evidence="11">
    <location>
        <begin position="12"/>
        <end position="29"/>
    </location>
</feature>
<dbReference type="GO" id="GO:0042285">
    <property type="term" value="F:xylosyltransferase activity"/>
    <property type="evidence" value="ECO:0007669"/>
    <property type="project" value="TreeGrafter"/>
</dbReference>
<dbReference type="InterPro" id="IPR029044">
    <property type="entry name" value="Nucleotide-diphossugar_trans"/>
</dbReference>
<evidence type="ECO:0000256" key="9">
    <source>
        <dbReference type="ARBA" id="ARBA00023180"/>
    </source>
</evidence>
<keyword evidence="8 11" id="KW-0472">Membrane</keyword>
<dbReference type="PANTHER" id="PTHR12270:SF23">
    <property type="entry name" value="XYLOSYL- AND GLUCURONYLTRANSFERASE LARGE2"/>
    <property type="match status" value="1"/>
</dbReference>
<reference evidence="12" key="2">
    <citation type="submission" date="2017-11" db="EMBL/GenBank/DDBJ databases">
        <title>Coralsnake Venomics: Analyses of Venom Gland Transcriptomes and Proteomes of Six Brazilian Taxa.</title>
        <authorList>
            <person name="Aird S.D."/>
            <person name="Jorge da Silva N."/>
            <person name="Qiu L."/>
            <person name="Villar-Briones A."/>
            <person name="Aparecida-Saddi V."/>
            <person name="Campos-Telles M.P."/>
            <person name="Grau M."/>
            <person name="Mikheyev A.S."/>
        </authorList>
    </citation>
    <scope>NUCLEOTIDE SEQUENCE</scope>
    <source>
        <tissue evidence="12">Venom_gland</tissue>
    </source>
</reference>
<evidence type="ECO:0000256" key="6">
    <source>
        <dbReference type="ARBA" id="ARBA00022968"/>
    </source>
</evidence>
<dbReference type="GO" id="GO:0015020">
    <property type="term" value="F:glucuronosyltransferase activity"/>
    <property type="evidence" value="ECO:0007669"/>
    <property type="project" value="TreeGrafter"/>
</dbReference>
<protein>
    <submittedName>
        <fullName evidence="12">Uncharacterized protein</fullName>
    </submittedName>
</protein>
<keyword evidence="3" id="KW-0808">Transferase</keyword>
<reference evidence="12" key="1">
    <citation type="submission" date="2017-07" db="EMBL/GenBank/DDBJ databases">
        <authorList>
            <person name="Mikheyev A."/>
            <person name="Grau M."/>
        </authorList>
    </citation>
    <scope>NUCLEOTIDE SEQUENCE</scope>
    <source>
        <tissue evidence="12">Venom_gland</tissue>
    </source>
</reference>
<dbReference type="GO" id="GO:0035269">
    <property type="term" value="P:protein O-linked glycosylation via mannose"/>
    <property type="evidence" value="ECO:0007669"/>
    <property type="project" value="TreeGrafter"/>
</dbReference>
<evidence type="ECO:0000313" key="12">
    <source>
        <dbReference type="EMBL" id="LAB19349.1"/>
    </source>
</evidence>
<keyword evidence="2" id="KW-0328">Glycosyltransferase</keyword>
<dbReference type="InterPro" id="IPR051292">
    <property type="entry name" value="Xyl/GlcA_transferase"/>
</dbReference>
<name>A0A2D4LEE8_9SAUR</name>
<keyword evidence="10" id="KW-0175">Coiled coil</keyword>
<dbReference type="SUPFAM" id="SSF53448">
    <property type="entry name" value="Nucleotide-diphospho-sugar transferases"/>
    <property type="match status" value="1"/>
</dbReference>
<evidence type="ECO:0000256" key="2">
    <source>
        <dbReference type="ARBA" id="ARBA00022676"/>
    </source>
</evidence>
<evidence type="ECO:0000256" key="1">
    <source>
        <dbReference type="ARBA" id="ARBA00004606"/>
    </source>
</evidence>
<sequence>MLCPWRVKLKLLLATVTLVFLISWLYLFMDGCSLMLPPCFGEQSSQYLDREALASQVRKMEEENQQLKLQLSHSQAQEETLGRMDFNQQGLQFTKEQDGRSNYTGCPKQRTVQKCELLHVAIVCAGYNASRDVVTLVKSILFHRKNPLHFHLITDSVARQILQMVFQTWMVPSVHVSFYNADDLKVGERNPYLSCPCLPLPAPPNLLSFGMSHFFFLNAYASCCSFCCFFEDWVETWITIWVG</sequence>
<accession>A0A2D4LEE8</accession>
<comment type="subcellular location">
    <subcellularLocation>
        <location evidence="1">Membrane</location>
        <topology evidence="1">Single-pass type II membrane protein</topology>
    </subcellularLocation>
</comment>
<feature type="coiled-coil region" evidence="10">
    <location>
        <begin position="50"/>
        <end position="77"/>
    </location>
</feature>
<evidence type="ECO:0000256" key="3">
    <source>
        <dbReference type="ARBA" id="ARBA00022679"/>
    </source>
</evidence>
<dbReference type="GO" id="GO:0046872">
    <property type="term" value="F:metal ion binding"/>
    <property type="evidence" value="ECO:0007669"/>
    <property type="project" value="UniProtKB-KW"/>
</dbReference>